<gene>
    <name evidence="15" type="primary">mark1</name>
</gene>
<feature type="binding site" evidence="10">
    <location>
        <position position="90"/>
    </location>
    <ligand>
        <name>ATP</name>
        <dbReference type="ChEBI" id="CHEBI:30616"/>
    </ligand>
</feature>
<evidence type="ECO:0000256" key="7">
    <source>
        <dbReference type="ARBA" id="ARBA00022840"/>
    </source>
</evidence>
<evidence type="ECO:0000256" key="8">
    <source>
        <dbReference type="ARBA" id="ARBA00047899"/>
    </source>
</evidence>
<dbReference type="GeneTree" id="ENSGT00940000157560"/>
<dbReference type="InterPro" id="IPR011009">
    <property type="entry name" value="Kinase-like_dom_sf"/>
</dbReference>
<reference evidence="15" key="1">
    <citation type="submission" date="2025-08" db="UniProtKB">
        <authorList>
            <consortium name="Ensembl"/>
        </authorList>
    </citation>
    <scope>IDENTIFICATION</scope>
</reference>
<dbReference type="Gene3D" id="3.30.310.80">
    <property type="entry name" value="Kinase associated domain 1, KA1"/>
    <property type="match status" value="1"/>
</dbReference>
<name>A0A8C5FXJ0_GADMO</name>
<feature type="compositionally biased region" description="Basic and acidic residues" evidence="11">
    <location>
        <begin position="429"/>
        <end position="443"/>
    </location>
</feature>
<dbReference type="PROSITE" id="PS50030">
    <property type="entry name" value="UBA"/>
    <property type="match status" value="1"/>
</dbReference>
<feature type="region of interest" description="Disordered" evidence="11">
    <location>
        <begin position="371"/>
        <end position="469"/>
    </location>
</feature>
<evidence type="ECO:0000313" key="16">
    <source>
        <dbReference type="Proteomes" id="UP000694546"/>
    </source>
</evidence>
<accession>A0A8C5FXJ0</accession>
<dbReference type="AlphaFoldDB" id="A0A8C5FXJ0"/>
<dbReference type="Pfam" id="PF02149">
    <property type="entry name" value="KA1"/>
    <property type="match status" value="1"/>
</dbReference>
<evidence type="ECO:0000259" key="14">
    <source>
        <dbReference type="PROSITE" id="PS50032"/>
    </source>
</evidence>
<protein>
    <recommendedName>
        <fullName evidence="2">non-specific serine/threonine protein kinase</fullName>
        <ecNumber evidence="2">2.7.11.1</ecNumber>
    </recommendedName>
</protein>
<dbReference type="Gene3D" id="1.10.8.10">
    <property type="entry name" value="DNA helicase RuvA subunit, C-terminal domain"/>
    <property type="match status" value="1"/>
</dbReference>
<comment type="similarity">
    <text evidence="1">Belongs to the protein kinase superfamily. CAMK Ser/Thr protein kinase family. SNF1 subfamily.</text>
</comment>
<sequence>MESACFRSFIRFCPSAFLPQHSSDGFVEPPVPPTKSASRHSLPRCRNSLTSTEEHPHIGNYRLLKTIGKGNFAKVKLARHVLTGREVAVKIIDKTQLNPTSLQKVTPLKLFEVIETEKTLYLVMEYASGGEVFDYLVAHGRMKEKEARAKFRQIVSAVQYCHQRRIVHRDLKAENLLLDADMNIKIADFGFSNEFTLGSKLDTFCGSPPYAAPELFQGKKYDGPEVDVWSLGVILYTLVSGSLPFDGQNLKELRERVLRGKYRIPFYMSTDCENLLKKLLVLNPVKRGSLEQIMKDHWMNVGHEEEELKPYTEPETDFNDGARIELMITMGFPKDEITESLLGQKYDDVMATYLLLGRKGSEPLAAGVLGQRQRPNSDINNSSSVSPAHPKVTRSISANQKQRRYSDHVGPSVPPAAAYSKRGQALSVESDHREEWDGARRLELNTSKGDVPASPLGVQERKKTTSAVGVRSLHVSSLQATLMKASPTPRAKAPDRLCVSPVAPSSSPRGPSSSPSAHSISTPEKNRFPRGTTSRSTFHGAQLRDRRSATYNGPPASPTLSHDTGALAQQRRGTSTGIIGKITSKFVRRVPSEGEASARSETPRSASGDSKDEAGRDSKPRSLRFTWSMKTTSSMEPADMMREIRKVLDANSCDYEQRERFLLFCVHGDARQDNLVQWEMEVCKLPRLSLNGVRFKRISGTSIAFKNIACKIANELKL</sequence>
<dbReference type="GO" id="GO:0005886">
    <property type="term" value="C:plasma membrane"/>
    <property type="evidence" value="ECO:0007669"/>
    <property type="project" value="UniProtKB-SubCell"/>
</dbReference>
<dbReference type="InterPro" id="IPR008271">
    <property type="entry name" value="Ser/Thr_kinase_AS"/>
</dbReference>
<feature type="compositionally biased region" description="Basic and acidic residues" evidence="11">
    <location>
        <begin position="590"/>
        <end position="602"/>
    </location>
</feature>
<keyword evidence="4" id="KW-0808">Transferase</keyword>
<dbReference type="Proteomes" id="UP000694546">
    <property type="component" value="Chromosome 15"/>
</dbReference>
<dbReference type="CDD" id="cd12196">
    <property type="entry name" value="MARK1-3_C"/>
    <property type="match status" value="1"/>
</dbReference>
<dbReference type="EC" id="2.7.11.1" evidence="2"/>
<organism evidence="15 16">
    <name type="scientific">Gadus morhua</name>
    <name type="common">Atlantic cod</name>
    <dbReference type="NCBI Taxonomy" id="8049"/>
    <lineage>
        <taxon>Eukaryota</taxon>
        <taxon>Metazoa</taxon>
        <taxon>Chordata</taxon>
        <taxon>Craniata</taxon>
        <taxon>Vertebrata</taxon>
        <taxon>Euteleostomi</taxon>
        <taxon>Actinopterygii</taxon>
        <taxon>Neopterygii</taxon>
        <taxon>Teleostei</taxon>
        <taxon>Neoteleostei</taxon>
        <taxon>Acanthomorphata</taxon>
        <taxon>Zeiogadaria</taxon>
        <taxon>Gadariae</taxon>
        <taxon>Gadiformes</taxon>
        <taxon>Gadoidei</taxon>
        <taxon>Gadidae</taxon>
        <taxon>Gadus</taxon>
    </lineage>
</organism>
<dbReference type="GO" id="GO:0035556">
    <property type="term" value="P:intracellular signal transduction"/>
    <property type="evidence" value="ECO:0007669"/>
    <property type="project" value="TreeGrafter"/>
</dbReference>
<dbReference type="PROSITE" id="PS00107">
    <property type="entry name" value="PROTEIN_KINASE_ATP"/>
    <property type="match status" value="1"/>
</dbReference>
<feature type="domain" description="KA1" evidence="14">
    <location>
        <begin position="669"/>
        <end position="718"/>
    </location>
</feature>
<feature type="domain" description="UBA" evidence="13">
    <location>
        <begin position="317"/>
        <end position="357"/>
    </location>
</feature>
<evidence type="ECO:0000259" key="12">
    <source>
        <dbReference type="PROSITE" id="PS50011"/>
    </source>
</evidence>
<dbReference type="PROSITE" id="PS50011">
    <property type="entry name" value="PROTEIN_KINASE_DOM"/>
    <property type="match status" value="1"/>
</dbReference>
<evidence type="ECO:0000256" key="1">
    <source>
        <dbReference type="ARBA" id="ARBA00006234"/>
    </source>
</evidence>
<dbReference type="SUPFAM" id="SSF103243">
    <property type="entry name" value="KA1-like"/>
    <property type="match status" value="1"/>
</dbReference>
<dbReference type="GO" id="GO:0004674">
    <property type="term" value="F:protein serine/threonine kinase activity"/>
    <property type="evidence" value="ECO:0007669"/>
    <property type="project" value="UniProtKB-KW"/>
</dbReference>
<feature type="compositionally biased region" description="Basic and acidic residues" evidence="11">
    <location>
        <begin position="609"/>
        <end position="620"/>
    </location>
</feature>
<keyword evidence="7 10" id="KW-0067">ATP-binding</keyword>
<dbReference type="SMART" id="SM00165">
    <property type="entry name" value="UBA"/>
    <property type="match status" value="1"/>
</dbReference>
<dbReference type="GO" id="GO:0005524">
    <property type="term" value="F:ATP binding"/>
    <property type="evidence" value="ECO:0007669"/>
    <property type="project" value="UniProtKB-UniRule"/>
</dbReference>
<dbReference type="GO" id="GO:0030425">
    <property type="term" value="C:dendrite"/>
    <property type="evidence" value="ECO:0007669"/>
    <property type="project" value="UniProtKB-SubCell"/>
</dbReference>
<dbReference type="GO" id="GO:0005737">
    <property type="term" value="C:cytoplasm"/>
    <property type="evidence" value="ECO:0007669"/>
    <property type="project" value="UniProtKB-SubCell"/>
</dbReference>
<evidence type="ECO:0000256" key="6">
    <source>
        <dbReference type="ARBA" id="ARBA00022777"/>
    </source>
</evidence>
<keyword evidence="5 10" id="KW-0547">Nucleotide-binding</keyword>
<feature type="domain" description="Protein kinase" evidence="12">
    <location>
        <begin position="61"/>
        <end position="299"/>
    </location>
</feature>
<keyword evidence="6" id="KW-0418">Kinase</keyword>
<evidence type="ECO:0000256" key="5">
    <source>
        <dbReference type="ARBA" id="ARBA00022741"/>
    </source>
</evidence>
<evidence type="ECO:0000256" key="11">
    <source>
        <dbReference type="SAM" id="MobiDB-lite"/>
    </source>
</evidence>
<dbReference type="Gene3D" id="3.30.200.20">
    <property type="entry name" value="Phosphorylase Kinase, domain 1"/>
    <property type="match status" value="1"/>
</dbReference>
<feature type="compositionally biased region" description="Polar residues" evidence="11">
    <location>
        <begin position="373"/>
        <end position="386"/>
    </location>
</feature>
<dbReference type="PROSITE" id="PS00108">
    <property type="entry name" value="PROTEIN_KINASE_ST"/>
    <property type="match status" value="1"/>
</dbReference>
<dbReference type="SUPFAM" id="SSF56112">
    <property type="entry name" value="Protein kinase-like (PK-like)"/>
    <property type="match status" value="1"/>
</dbReference>
<comment type="catalytic activity">
    <reaction evidence="9">
        <text>L-seryl-[protein] + ATP = O-phospho-L-seryl-[protein] + ADP + H(+)</text>
        <dbReference type="Rhea" id="RHEA:17989"/>
        <dbReference type="Rhea" id="RHEA-COMP:9863"/>
        <dbReference type="Rhea" id="RHEA-COMP:11604"/>
        <dbReference type="ChEBI" id="CHEBI:15378"/>
        <dbReference type="ChEBI" id="CHEBI:29999"/>
        <dbReference type="ChEBI" id="CHEBI:30616"/>
        <dbReference type="ChEBI" id="CHEBI:83421"/>
        <dbReference type="ChEBI" id="CHEBI:456216"/>
        <dbReference type="EC" id="2.7.11.1"/>
    </reaction>
</comment>
<feature type="region of interest" description="Disordered" evidence="11">
    <location>
        <begin position="484"/>
        <end position="623"/>
    </location>
</feature>
<dbReference type="InterPro" id="IPR028375">
    <property type="entry name" value="KA1/Ssp2_C"/>
</dbReference>
<evidence type="ECO:0000256" key="2">
    <source>
        <dbReference type="ARBA" id="ARBA00012513"/>
    </source>
</evidence>
<dbReference type="PANTHER" id="PTHR24346">
    <property type="entry name" value="MAP/MICROTUBULE AFFINITY-REGULATING KINASE"/>
    <property type="match status" value="1"/>
</dbReference>
<dbReference type="SMART" id="SM00220">
    <property type="entry name" value="S_TKc"/>
    <property type="match status" value="1"/>
</dbReference>
<dbReference type="Pfam" id="PF00069">
    <property type="entry name" value="Pkinase"/>
    <property type="match status" value="1"/>
</dbReference>
<dbReference type="PROSITE" id="PS50032">
    <property type="entry name" value="KA1"/>
    <property type="match status" value="1"/>
</dbReference>
<dbReference type="PANTHER" id="PTHR24346:SF21">
    <property type="entry name" value="SERINE_THREONINE-PROTEIN KINASE MARK1"/>
    <property type="match status" value="1"/>
</dbReference>
<dbReference type="InterPro" id="IPR015940">
    <property type="entry name" value="UBA"/>
</dbReference>
<comment type="catalytic activity">
    <reaction evidence="8">
        <text>L-threonyl-[protein] + ATP = O-phospho-L-threonyl-[protein] + ADP + H(+)</text>
        <dbReference type="Rhea" id="RHEA:46608"/>
        <dbReference type="Rhea" id="RHEA-COMP:11060"/>
        <dbReference type="Rhea" id="RHEA-COMP:11605"/>
        <dbReference type="ChEBI" id="CHEBI:15378"/>
        <dbReference type="ChEBI" id="CHEBI:30013"/>
        <dbReference type="ChEBI" id="CHEBI:30616"/>
        <dbReference type="ChEBI" id="CHEBI:61977"/>
        <dbReference type="ChEBI" id="CHEBI:456216"/>
        <dbReference type="EC" id="2.7.11.1"/>
    </reaction>
</comment>
<keyword evidence="3" id="KW-0723">Serine/threonine-protein kinase</keyword>
<evidence type="ECO:0000259" key="13">
    <source>
        <dbReference type="PROSITE" id="PS50030"/>
    </source>
</evidence>
<dbReference type="InterPro" id="IPR017441">
    <property type="entry name" value="Protein_kinase_ATP_BS"/>
</dbReference>
<evidence type="ECO:0000256" key="9">
    <source>
        <dbReference type="ARBA" id="ARBA00048679"/>
    </source>
</evidence>
<proteinExistence type="inferred from homology"/>
<dbReference type="InterPro" id="IPR001772">
    <property type="entry name" value="KA1_dom"/>
</dbReference>
<reference evidence="15" key="2">
    <citation type="submission" date="2025-09" db="UniProtKB">
        <authorList>
            <consortium name="Ensembl"/>
        </authorList>
    </citation>
    <scope>IDENTIFICATION</scope>
</reference>
<dbReference type="Ensembl" id="ENSGMOT00000033860.1">
    <property type="protein sequence ID" value="ENSGMOP00000068408.1"/>
    <property type="gene ID" value="ENSGMOG00000012533.2"/>
</dbReference>
<evidence type="ECO:0000313" key="15">
    <source>
        <dbReference type="Ensembl" id="ENSGMOP00000068408.1"/>
    </source>
</evidence>
<evidence type="ECO:0000256" key="4">
    <source>
        <dbReference type="ARBA" id="ARBA00022679"/>
    </source>
</evidence>
<evidence type="ECO:0000256" key="10">
    <source>
        <dbReference type="PROSITE-ProRule" id="PRU10141"/>
    </source>
</evidence>
<keyword evidence="16" id="KW-1185">Reference proteome</keyword>
<feature type="compositionally biased region" description="Low complexity" evidence="11">
    <location>
        <begin position="500"/>
        <end position="523"/>
    </location>
</feature>
<dbReference type="Gene3D" id="1.10.510.10">
    <property type="entry name" value="Transferase(Phosphotransferase) domain 1"/>
    <property type="match status" value="1"/>
</dbReference>
<dbReference type="InterPro" id="IPR000719">
    <property type="entry name" value="Prot_kinase_dom"/>
</dbReference>
<evidence type="ECO:0000256" key="3">
    <source>
        <dbReference type="ARBA" id="ARBA00022527"/>
    </source>
</evidence>